<evidence type="ECO:0000256" key="4">
    <source>
        <dbReference type="SAM" id="Phobius"/>
    </source>
</evidence>
<gene>
    <name evidence="5" type="ORF">SEMRO_1331_G263510.1</name>
</gene>
<keyword evidence="4" id="KW-0472">Membrane</keyword>
<evidence type="ECO:0000313" key="5">
    <source>
        <dbReference type="EMBL" id="CAB9522695.1"/>
    </source>
</evidence>
<dbReference type="InterPro" id="IPR001611">
    <property type="entry name" value="Leu-rich_rpt"/>
</dbReference>
<reference evidence="5" key="1">
    <citation type="submission" date="2020-06" db="EMBL/GenBank/DDBJ databases">
        <authorList>
            <consortium name="Plant Systems Biology data submission"/>
        </authorList>
    </citation>
    <scope>NUCLEOTIDE SEQUENCE</scope>
    <source>
        <strain evidence="5">D6</strain>
    </source>
</reference>
<feature type="region of interest" description="Disordered" evidence="3">
    <location>
        <begin position="103"/>
        <end position="191"/>
    </location>
</feature>
<feature type="compositionally biased region" description="Basic and acidic residues" evidence="3">
    <location>
        <begin position="103"/>
        <end position="143"/>
    </location>
</feature>
<keyword evidence="2" id="KW-0677">Repeat</keyword>
<evidence type="ECO:0000256" key="1">
    <source>
        <dbReference type="ARBA" id="ARBA00022614"/>
    </source>
</evidence>
<protein>
    <submittedName>
        <fullName evidence="5">Leucine rich repeat N-terminal domain</fullName>
    </submittedName>
</protein>
<dbReference type="Pfam" id="PF00560">
    <property type="entry name" value="LRR_1"/>
    <property type="match status" value="1"/>
</dbReference>
<dbReference type="FunFam" id="3.80.10.10:FF:000041">
    <property type="entry name" value="LRR receptor-like serine/threonine-protein kinase ERECTA"/>
    <property type="match status" value="1"/>
</dbReference>
<proteinExistence type="predicted"/>
<sequence length="736" mass="79456">MQALEESETNTSNAVGVGIGIALDTKANLVDKKETAAAKSNTALETSAVKNELDDGGLSEEVNQEKVAARVSSETAGITNSVVGVGIAIFESDLMEEKSAAFNKNKADVDDATTRDKSSGDSLTKTEGDKSQQRDHHEDDDPSQRTSIGHDPLPQLLVPGAHATGGNLEDGRAGLRGSEHHGSTSHDPSIPVANLVHENEQTNVDDLPRATRMTTRLMNAKDTWHRELRILAMGAIGLLVVISVIVVTMLLVGDQNPDNEGIATPITAVPSEAPTVSIANYYLSLLPDYSVRSVQDDPESPQAQAFEWLLEDVDSHNIVFEDWRIHQRFALASLYYATGGDQWQQRDNWLNHTVHECAWHSEVRTLITKQLQPMCNQAGVIFNLGLARNNLRNTLPPELFLLTSLQSLGLEYNRQLQGPIPEQVGELTALTRLWIHNTQQGGTIPSQVARLTNLQAISLAGNGHTGSLPSEFSLLTNLHTLVLGQNDQLTGPVLTTLVSLPQLGRFSVDNNDHSGTIPEEVGQLSNLLWLLLAGNRFHGTVPSTIGLLSSNMLVLSLNRNQFEGVIPTELGLLTASTLLSLHTNNFLSTLPSELGNLSNLNLALTLQKNPQLGGTLPTQLGRLTGLYALDFRENNHTGSIPSELGLLTSLGKLDLSNNGLIGTIPEALHTLNQSLYYLDVQGNALLSGSVPQALCQINATCIPSQWRGPCIPAEGIHLAFDKTSLQCACDCHNETA</sequence>
<dbReference type="EMBL" id="CAICTM010001329">
    <property type="protein sequence ID" value="CAB9522695.1"/>
    <property type="molecule type" value="Genomic_DNA"/>
</dbReference>
<dbReference type="OrthoDB" id="38453at2759"/>
<evidence type="ECO:0000313" key="6">
    <source>
        <dbReference type="Proteomes" id="UP001153069"/>
    </source>
</evidence>
<keyword evidence="4" id="KW-1133">Transmembrane helix</keyword>
<keyword evidence="6" id="KW-1185">Reference proteome</keyword>
<dbReference type="InterPro" id="IPR032675">
    <property type="entry name" value="LRR_dom_sf"/>
</dbReference>
<evidence type="ECO:0000256" key="3">
    <source>
        <dbReference type="SAM" id="MobiDB-lite"/>
    </source>
</evidence>
<evidence type="ECO:0000256" key="2">
    <source>
        <dbReference type="ARBA" id="ARBA00022737"/>
    </source>
</evidence>
<dbReference type="Gene3D" id="3.80.10.10">
    <property type="entry name" value="Ribonuclease Inhibitor"/>
    <property type="match status" value="2"/>
</dbReference>
<dbReference type="InterPro" id="IPR050994">
    <property type="entry name" value="At_inactive_RLKs"/>
</dbReference>
<keyword evidence="1" id="KW-0433">Leucine-rich repeat</keyword>
<dbReference type="SUPFAM" id="SSF52047">
    <property type="entry name" value="RNI-like"/>
    <property type="match status" value="1"/>
</dbReference>
<feature type="compositionally biased region" description="Basic and acidic residues" evidence="3">
    <location>
        <begin position="169"/>
        <end position="184"/>
    </location>
</feature>
<organism evidence="5 6">
    <name type="scientific">Seminavis robusta</name>
    <dbReference type="NCBI Taxonomy" id="568900"/>
    <lineage>
        <taxon>Eukaryota</taxon>
        <taxon>Sar</taxon>
        <taxon>Stramenopiles</taxon>
        <taxon>Ochrophyta</taxon>
        <taxon>Bacillariophyta</taxon>
        <taxon>Bacillariophyceae</taxon>
        <taxon>Bacillariophycidae</taxon>
        <taxon>Naviculales</taxon>
        <taxon>Naviculaceae</taxon>
        <taxon>Seminavis</taxon>
    </lineage>
</organism>
<dbReference type="PANTHER" id="PTHR48010:SF58">
    <property type="entry name" value="RECEPTOR PROTEIN KINASE-LIKE PROTEIN ZAR1"/>
    <property type="match status" value="1"/>
</dbReference>
<dbReference type="AlphaFoldDB" id="A0A9N8EQ77"/>
<comment type="caution">
    <text evidence="5">The sequence shown here is derived from an EMBL/GenBank/DDBJ whole genome shotgun (WGS) entry which is preliminary data.</text>
</comment>
<feature type="transmembrane region" description="Helical" evidence="4">
    <location>
        <begin position="230"/>
        <end position="252"/>
    </location>
</feature>
<accession>A0A9N8EQ77</accession>
<keyword evidence="4" id="KW-0812">Transmembrane</keyword>
<name>A0A9N8EQ77_9STRA</name>
<dbReference type="Proteomes" id="UP001153069">
    <property type="component" value="Unassembled WGS sequence"/>
</dbReference>
<dbReference type="PANTHER" id="PTHR48010">
    <property type="entry name" value="OS05G0588300 PROTEIN"/>
    <property type="match status" value="1"/>
</dbReference>